<name>A0ABV5JEL1_9RHOB</name>
<feature type="compositionally biased region" description="Basic and acidic residues" evidence="2">
    <location>
        <begin position="32"/>
        <end position="48"/>
    </location>
</feature>
<evidence type="ECO:0000313" key="3">
    <source>
        <dbReference type="EMBL" id="MFB9231560.1"/>
    </source>
</evidence>
<dbReference type="RefSeq" id="WP_213890172.1">
    <property type="nucleotide sequence ID" value="NZ_JAGFNU010000009.1"/>
</dbReference>
<comment type="similarity">
    <text evidence="1">Belongs to the SDHAF4 family.</text>
</comment>
<gene>
    <name evidence="3" type="ORF">ACFFUT_07155</name>
</gene>
<reference evidence="3 4" key="1">
    <citation type="submission" date="2024-09" db="EMBL/GenBank/DDBJ databases">
        <authorList>
            <person name="Sun Q."/>
            <person name="Mori K."/>
        </authorList>
    </citation>
    <scope>NUCLEOTIDE SEQUENCE [LARGE SCALE GENOMIC DNA]</scope>
    <source>
        <strain evidence="3 4">CECT 8726</strain>
    </source>
</reference>
<keyword evidence="4" id="KW-1185">Reference proteome</keyword>
<evidence type="ECO:0000256" key="2">
    <source>
        <dbReference type="SAM" id="MobiDB-lite"/>
    </source>
</evidence>
<proteinExistence type="inferred from homology"/>
<feature type="region of interest" description="Disordered" evidence="2">
    <location>
        <begin position="1"/>
        <end position="48"/>
    </location>
</feature>
<comment type="caution">
    <text evidence="3">The sequence shown here is derived from an EMBL/GenBank/DDBJ whole genome shotgun (WGS) entry which is preliminary data.</text>
</comment>
<evidence type="ECO:0000313" key="4">
    <source>
        <dbReference type="Proteomes" id="UP001589683"/>
    </source>
</evidence>
<dbReference type="Proteomes" id="UP001589683">
    <property type="component" value="Unassembled WGS sequence"/>
</dbReference>
<accession>A0ABV5JEL1</accession>
<dbReference type="EMBL" id="JBHMEA010000024">
    <property type="protein sequence ID" value="MFB9231560.1"/>
    <property type="molecule type" value="Genomic_DNA"/>
</dbReference>
<dbReference type="Pfam" id="PF07896">
    <property type="entry name" value="DUF1674"/>
    <property type="match status" value="1"/>
</dbReference>
<protein>
    <submittedName>
        <fullName evidence="3">DUF1674 domain-containing protein</fullName>
    </submittedName>
</protein>
<dbReference type="InterPro" id="IPR012875">
    <property type="entry name" value="SDHF4"/>
</dbReference>
<evidence type="ECO:0000256" key="1">
    <source>
        <dbReference type="ARBA" id="ARBA00005701"/>
    </source>
</evidence>
<sequence length="59" mass="6647">MKDTPEKDLPPAARRALAEAEERRKKAAKTKLPRELGGRDGPEPVRYGDWEKKGIAVDF</sequence>
<organism evidence="3 4">
    <name type="scientific">Pseudohalocynthiibacter aestuariivivens</name>
    <dbReference type="NCBI Taxonomy" id="1591409"/>
    <lineage>
        <taxon>Bacteria</taxon>
        <taxon>Pseudomonadati</taxon>
        <taxon>Pseudomonadota</taxon>
        <taxon>Alphaproteobacteria</taxon>
        <taxon>Rhodobacterales</taxon>
        <taxon>Paracoccaceae</taxon>
        <taxon>Pseudohalocynthiibacter</taxon>
    </lineage>
</organism>